<evidence type="ECO:0000256" key="5">
    <source>
        <dbReference type="ARBA" id="ARBA00022729"/>
    </source>
</evidence>
<evidence type="ECO:0000256" key="7">
    <source>
        <dbReference type="ARBA" id="ARBA00023136"/>
    </source>
</evidence>
<proteinExistence type="inferred from homology"/>
<organism evidence="16 17">
    <name type="scientific">Blastochloris viridis</name>
    <name type="common">Rhodopseudomonas viridis</name>
    <dbReference type="NCBI Taxonomy" id="1079"/>
    <lineage>
        <taxon>Bacteria</taxon>
        <taxon>Pseudomonadati</taxon>
        <taxon>Pseudomonadota</taxon>
        <taxon>Alphaproteobacteria</taxon>
        <taxon>Hyphomicrobiales</taxon>
        <taxon>Blastochloridaceae</taxon>
        <taxon>Blastochloris</taxon>
    </lineage>
</organism>
<dbReference type="Gene3D" id="2.40.170.20">
    <property type="entry name" value="TonB-dependent receptor, beta-barrel domain"/>
    <property type="match status" value="1"/>
</dbReference>
<keyword evidence="6 11" id="KW-0798">TonB box</keyword>
<evidence type="ECO:0000256" key="3">
    <source>
        <dbReference type="ARBA" id="ARBA00022452"/>
    </source>
</evidence>
<dbReference type="SUPFAM" id="SSF56935">
    <property type="entry name" value="Porins"/>
    <property type="match status" value="1"/>
</dbReference>
<keyword evidence="5 12" id="KW-0732">Signal</keyword>
<dbReference type="PROSITE" id="PS52016">
    <property type="entry name" value="TONB_DEPENDENT_REC_3"/>
    <property type="match status" value="1"/>
</dbReference>
<evidence type="ECO:0000256" key="8">
    <source>
        <dbReference type="ARBA" id="ARBA00023170"/>
    </source>
</evidence>
<evidence type="ECO:0000256" key="9">
    <source>
        <dbReference type="ARBA" id="ARBA00023237"/>
    </source>
</evidence>
<reference evidence="16" key="2">
    <citation type="submission" date="2015-11" db="EMBL/GenBank/DDBJ databases">
        <authorList>
            <person name="Zhang Y."/>
            <person name="Guo Z."/>
        </authorList>
    </citation>
    <scope>NUCLEOTIDE SEQUENCE</scope>
    <source>
        <strain evidence="16">1</strain>
    </source>
</reference>
<dbReference type="STRING" id="1079.BVIR_1482"/>
<dbReference type="EMBL" id="AP014854">
    <property type="protein sequence ID" value="BAS00863.1"/>
    <property type="molecule type" value="Genomic_DNA"/>
</dbReference>
<evidence type="ECO:0000256" key="11">
    <source>
        <dbReference type="RuleBase" id="RU003357"/>
    </source>
</evidence>
<sequence length="690" mass="76154">MMMATGAAVVAALAPVGPAAAEDDGVFGLGEIHVSAPAGGTQETDDFGGSTLSGSQMETFAADTVDEALNLVPGVVGTGSGDARNERVISVRGFSRLEVPLSIDGVQIYLPADNRFDFGRFLTPDVAAVQVAKGYVSVLDGPGGMGGAINLVSYKPTKELEAEGRAQAEFGTDGTFEGTMSYLRAGSRKENGYVQASGTYRDMRGWMLSESFNPTAVENGGLRDHSDTRDWSVNLKAGYTPNATDEYSINLIKQSADKGSPYHVTNVSPTRPYRDWPQWNIQNLYWLSDTQIGEASYLKTKLYYNTFDNTHMGFDNPEQTIRKTARSFNTYYDDFAVGGNVEAGTDIGRYDTLKLAFSYRRDDHTEWNESFGNRFAKTAGCTANVICFTEPKQNSVEDTFSTALENTIHLTPAFDLVQGVSYNWRDLSKAEDFSTDTGAMVYFPLNDSDAIDYQGAAVWRYSETAKVFANFSHRTRFPTLFERFSSKFSQVLSNPELAPEEATNYQLGWSNAFAPKSQMSVTAFYSDVEDMIQSVQVDSTHTQSQNVGDGYFYGAEASLDYAIADRWTVGGNLTWIRREVTNPDDPNFRPSGVPEFKGLVFVTWQPYDNLKLTPSVEFADDRWTSYTVGNANYYYTVGAYTLVNFRAEYAVNANFTVAAGARNLLDQDYYLSDGYPEAGRSFYASLKATF</sequence>
<dbReference type="PATRIC" id="fig|1079.6.peg.1538"/>
<dbReference type="Pfam" id="PF07715">
    <property type="entry name" value="Plug"/>
    <property type="match status" value="1"/>
</dbReference>
<dbReference type="GO" id="GO:0044718">
    <property type="term" value="P:siderophore transmembrane transport"/>
    <property type="evidence" value="ECO:0007669"/>
    <property type="project" value="TreeGrafter"/>
</dbReference>
<evidence type="ECO:0000313" key="17">
    <source>
        <dbReference type="Proteomes" id="UP000065734"/>
    </source>
</evidence>
<protein>
    <submittedName>
        <fullName evidence="16">Enterobactin receptor protein</fullName>
    </submittedName>
    <submittedName>
        <fullName evidence="15">TonB-dependent receptor</fullName>
    </submittedName>
</protein>
<keyword evidence="4 10" id="KW-0812">Transmembrane</keyword>
<dbReference type="InterPro" id="IPR037066">
    <property type="entry name" value="Plug_dom_sf"/>
</dbReference>
<gene>
    <name evidence="15" type="ORF">BV133_3269</name>
    <name evidence="16" type="ORF">BVIRIDIS_09270</name>
</gene>
<comment type="similarity">
    <text evidence="10 11">Belongs to the TonB-dependent receptor family.</text>
</comment>
<feature type="domain" description="TonB-dependent receptor-like beta-barrel" evidence="13">
    <location>
        <begin position="219"/>
        <end position="664"/>
    </location>
</feature>
<keyword evidence="3 10" id="KW-1134">Transmembrane beta strand</keyword>
<dbReference type="InterPro" id="IPR039426">
    <property type="entry name" value="TonB-dep_rcpt-like"/>
</dbReference>
<dbReference type="Proteomes" id="UP000065734">
    <property type="component" value="Chromosome I"/>
</dbReference>
<keyword evidence="2 10" id="KW-0813">Transport</keyword>
<dbReference type="GO" id="GO:0009279">
    <property type="term" value="C:cell outer membrane"/>
    <property type="evidence" value="ECO:0007669"/>
    <property type="project" value="UniProtKB-SubCell"/>
</dbReference>
<evidence type="ECO:0000256" key="2">
    <source>
        <dbReference type="ARBA" id="ARBA00022448"/>
    </source>
</evidence>
<dbReference type="PANTHER" id="PTHR30069">
    <property type="entry name" value="TONB-DEPENDENT OUTER MEMBRANE RECEPTOR"/>
    <property type="match status" value="1"/>
</dbReference>
<keyword evidence="9 10" id="KW-0998">Cell outer membrane</keyword>
<feature type="chain" id="PRO_5014229146" evidence="12">
    <location>
        <begin position="22"/>
        <end position="690"/>
    </location>
</feature>
<feature type="domain" description="TonB-dependent receptor plug" evidence="14">
    <location>
        <begin position="50"/>
        <end position="148"/>
    </location>
</feature>
<evidence type="ECO:0000259" key="13">
    <source>
        <dbReference type="Pfam" id="PF00593"/>
    </source>
</evidence>
<evidence type="ECO:0000313" key="16">
    <source>
        <dbReference type="EMBL" id="CUU41928.1"/>
    </source>
</evidence>
<evidence type="ECO:0000256" key="6">
    <source>
        <dbReference type="ARBA" id="ARBA00023077"/>
    </source>
</evidence>
<dbReference type="EMBL" id="LN907867">
    <property type="protein sequence ID" value="CUU41928.1"/>
    <property type="molecule type" value="Genomic_DNA"/>
</dbReference>
<feature type="signal peptide" evidence="12">
    <location>
        <begin position="1"/>
        <end position="21"/>
    </location>
</feature>
<name>A0A0H5BF74_BLAVI</name>
<evidence type="ECO:0000256" key="12">
    <source>
        <dbReference type="SAM" id="SignalP"/>
    </source>
</evidence>
<accession>A0A0H5BF74</accession>
<reference evidence="15" key="1">
    <citation type="journal article" date="2015" name="Genome Announc.">
        <title>Complete Genome Sequence of the Bacteriochlorophyll b-Producing Photosynthetic Bacterium Blastochloris viridis.</title>
        <authorList>
            <person name="Tsukatani Y."/>
            <person name="Hirose Y."/>
            <person name="Harada J."/>
            <person name="Misawa N."/>
            <person name="Mori K."/>
            <person name="Inoue K."/>
            <person name="Tamiaki H."/>
        </authorList>
    </citation>
    <scope>NUCLEOTIDE SEQUENCE [LARGE SCALE GENOMIC DNA]</scope>
    <source>
        <strain evidence="15">DSM 133</strain>
    </source>
</reference>
<dbReference type="Gene3D" id="2.170.130.10">
    <property type="entry name" value="TonB-dependent receptor, plug domain"/>
    <property type="match status" value="1"/>
</dbReference>
<evidence type="ECO:0000259" key="14">
    <source>
        <dbReference type="Pfam" id="PF07715"/>
    </source>
</evidence>
<dbReference type="InterPro" id="IPR036942">
    <property type="entry name" value="Beta-barrel_TonB_sf"/>
</dbReference>
<dbReference type="InterPro" id="IPR012910">
    <property type="entry name" value="Plug_dom"/>
</dbReference>
<keyword evidence="8 16" id="KW-0675">Receptor</keyword>
<evidence type="ECO:0000256" key="10">
    <source>
        <dbReference type="PROSITE-ProRule" id="PRU01360"/>
    </source>
</evidence>
<keyword evidence="17" id="KW-1185">Reference proteome</keyword>
<dbReference type="InterPro" id="IPR000531">
    <property type="entry name" value="Beta-barrel_TonB"/>
</dbReference>
<dbReference type="GO" id="GO:0015344">
    <property type="term" value="F:siderophore uptake transmembrane transporter activity"/>
    <property type="evidence" value="ECO:0007669"/>
    <property type="project" value="TreeGrafter"/>
</dbReference>
<dbReference type="Pfam" id="PF00593">
    <property type="entry name" value="TonB_dep_Rec_b-barrel"/>
    <property type="match status" value="1"/>
</dbReference>
<dbReference type="AlphaFoldDB" id="A0A0H5BF74"/>
<evidence type="ECO:0000256" key="1">
    <source>
        <dbReference type="ARBA" id="ARBA00004571"/>
    </source>
</evidence>
<evidence type="ECO:0000256" key="4">
    <source>
        <dbReference type="ARBA" id="ARBA00022692"/>
    </source>
</evidence>
<reference evidence="17" key="3">
    <citation type="journal article" date="2016" name="Genome Announc.">
        <title>Revised genome sequence of the purple photosynthetic bacterium Blastochloris viridis.</title>
        <authorList>
            <person name="Liu L.N."/>
            <person name="Faulkner M."/>
            <person name="Liu X."/>
            <person name="Huang F."/>
            <person name="Darby A.C."/>
            <person name="Hall N."/>
        </authorList>
    </citation>
    <scope>NUCLEOTIDE SEQUENCE [LARGE SCALE GENOMIC DNA]</scope>
    <source>
        <strain evidence="17">ATCC 19567 / DSM 133 / F</strain>
    </source>
</reference>
<evidence type="ECO:0000313" key="15">
    <source>
        <dbReference type="EMBL" id="BAS00863.1"/>
    </source>
</evidence>
<dbReference type="KEGG" id="bvr:BVIR_1482"/>
<dbReference type="CDD" id="cd01347">
    <property type="entry name" value="ligand_gated_channel"/>
    <property type="match status" value="1"/>
</dbReference>
<keyword evidence="7 10" id="KW-0472">Membrane</keyword>
<dbReference type="PANTHER" id="PTHR30069:SF29">
    <property type="entry name" value="HEMOGLOBIN AND HEMOGLOBIN-HAPTOGLOBIN-BINDING PROTEIN 1-RELATED"/>
    <property type="match status" value="1"/>
</dbReference>
<comment type="subcellular location">
    <subcellularLocation>
        <location evidence="1 10">Cell outer membrane</location>
        <topology evidence="1 10">Multi-pass membrane protein</topology>
    </subcellularLocation>
</comment>